<gene>
    <name evidence="1" type="ORF">KDA_37200</name>
</gene>
<organism evidence="1 2">
    <name type="scientific">Dictyobacter alpinus</name>
    <dbReference type="NCBI Taxonomy" id="2014873"/>
    <lineage>
        <taxon>Bacteria</taxon>
        <taxon>Bacillati</taxon>
        <taxon>Chloroflexota</taxon>
        <taxon>Ktedonobacteria</taxon>
        <taxon>Ktedonobacterales</taxon>
        <taxon>Dictyobacteraceae</taxon>
        <taxon>Dictyobacter</taxon>
    </lineage>
</organism>
<protein>
    <submittedName>
        <fullName evidence="1">Uncharacterized protein</fullName>
    </submittedName>
</protein>
<evidence type="ECO:0000313" key="2">
    <source>
        <dbReference type="Proteomes" id="UP000287171"/>
    </source>
</evidence>
<dbReference type="AlphaFoldDB" id="A0A402BA88"/>
<evidence type="ECO:0000313" key="1">
    <source>
        <dbReference type="EMBL" id="GCE28236.1"/>
    </source>
</evidence>
<dbReference type="Proteomes" id="UP000287171">
    <property type="component" value="Unassembled WGS sequence"/>
</dbReference>
<dbReference type="EMBL" id="BIFT01000001">
    <property type="protein sequence ID" value="GCE28236.1"/>
    <property type="molecule type" value="Genomic_DNA"/>
</dbReference>
<name>A0A402BA88_9CHLR</name>
<proteinExistence type="predicted"/>
<dbReference type="RefSeq" id="WP_126628481.1">
    <property type="nucleotide sequence ID" value="NZ_BIFT01000001.1"/>
</dbReference>
<comment type="caution">
    <text evidence="1">The sequence shown here is derived from an EMBL/GenBank/DDBJ whole genome shotgun (WGS) entry which is preliminary data.</text>
</comment>
<dbReference type="OrthoDB" id="153645at2"/>
<reference evidence="2" key="1">
    <citation type="submission" date="2018-12" db="EMBL/GenBank/DDBJ databases">
        <title>Tengunoibacter tsumagoiensis gen. nov., sp. nov., Dictyobacter kobayashii sp. nov., D. alpinus sp. nov., and D. joshuensis sp. nov. and description of Dictyobacteraceae fam. nov. within the order Ktedonobacterales isolated from Tengu-no-mugimeshi.</title>
        <authorList>
            <person name="Wang C.M."/>
            <person name="Zheng Y."/>
            <person name="Sakai Y."/>
            <person name="Toyoda A."/>
            <person name="Minakuchi Y."/>
            <person name="Abe K."/>
            <person name="Yokota A."/>
            <person name="Yabe S."/>
        </authorList>
    </citation>
    <scope>NUCLEOTIDE SEQUENCE [LARGE SCALE GENOMIC DNA]</scope>
    <source>
        <strain evidence="2">Uno16</strain>
    </source>
</reference>
<sequence>MECSEPGAIRNEELIAYLEGEKVRPAVVEHLARCQKCSFQLASYRQVEGKLTRRLYRWDCPPNQVLGEYLLGMLDGNVASSVQLHLHMCVLCSAEMAILTNFMAVEPLVYAPVAAGQEVGQPAVPVSEQPLQEIKRTIEQVRDQAASGIRRIAALLLPPQPGLAYQRSAGGQDLNWPRNYMADDVMISLQLEHSPKSRGALQLIGFVTRQGTAVNALQGTTARLLTDAGVVQTQHIDELGNVIFSALDPATYTMEVQLPEGIVVVDQLPLNKQE</sequence>
<accession>A0A402BA88</accession>
<keyword evidence="2" id="KW-1185">Reference proteome</keyword>